<name>A0ABS8WIT0_DATST</name>
<dbReference type="EMBL" id="JACEIK010007238">
    <property type="protein sequence ID" value="MCE3049919.1"/>
    <property type="molecule type" value="Genomic_DNA"/>
</dbReference>
<sequence length="135" mass="15259">MYGKSVSRLWEDFNQFTRLEVGNGETDLDSGQHSGQWDNSWPWKMICKTKALVKVACFGWIATRGACLTQKRDFLENVGSILKPSWYYMDDASESERFTGMLAATGDTISDKADSENYSVMHLMDSMSGDEQGFL</sequence>
<evidence type="ECO:0000313" key="1">
    <source>
        <dbReference type="EMBL" id="MCE3049919.1"/>
    </source>
</evidence>
<organism evidence="1 2">
    <name type="scientific">Datura stramonium</name>
    <name type="common">Jimsonweed</name>
    <name type="synonym">Common thornapple</name>
    <dbReference type="NCBI Taxonomy" id="4076"/>
    <lineage>
        <taxon>Eukaryota</taxon>
        <taxon>Viridiplantae</taxon>
        <taxon>Streptophyta</taxon>
        <taxon>Embryophyta</taxon>
        <taxon>Tracheophyta</taxon>
        <taxon>Spermatophyta</taxon>
        <taxon>Magnoliopsida</taxon>
        <taxon>eudicotyledons</taxon>
        <taxon>Gunneridae</taxon>
        <taxon>Pentapetalae</taxon>
        <taxon>asterids</taxon>
        <taxon>lamiids</taxon>
        <taxon>Solanales</taxon>
        <taxon>Solanaceae</taxon>
        <taxon>Solanoideae</taxon>
        <taxon>Datureae</taxon>
        <taxon>Datura</taxon>
    </lineage>
</organism>
<dbReference type="Proteomes" id="UP000823775">
    <property type="component" value="Unassembled WGS sequence"/>
</dbReference>
<reference evidence="1 2" key="1">
    <citation type="journal article" date="2021" name="BMC Genomics">
        <title>Datura genome reveals duplications of psychoactive alkaloid biosynthetic genes and high mutation rate following tissue culture.</title>
        <authorList>
            <person name="Rajewski A."/>
            <person name="Carter-House D."/>
            <person name="Stajich J."/>
            <person name="Litt A."/>
        </authorList>
    </citation>
    <scope>NUCLEOTIDE SEQUENCE [LARGE SCALE GENOMIC DNA]</scope>
    <source>
        <strain evidence="1">AR-01</strain>
    </source>
</reference>
<evidence type="ECO:0000313" key="2">
    <source>
        <dbReference type="Proteomes" id="UP000823775"/>
    </source>
</evidence>
<gene>
    <name evidence="1" type="ORF">HAX54_046117</name>
</gene>
<comment type="caution">
    <text evidence="1">The sequence shown here is derived from an EMBL/GenBank/DDBJ whole genome shotgun (WGS) entry which is preliminary data.</text>
</comment>
<accession>A0ABS8WIT0</accession>
<keyword evidence="2" id="KW-1185">Reference proteome</keyword>
<proteinExistence type="predicted"/>
<protein>
    <submittedName>
        <fullName evidence="1">Uncharacterized protein</fullName>
    </submittedName>
</protein>